<evidence type="ECO:0000256" key="1">
    <source>
        <dbReference type="ARBA" id="ARBA00004561"/>
    </source>
</evidence>
<comment type="subcellular location">
    <subcellularLocation>
        <location evidence="1">Fimbrium</location>
    </subcellularLocation>
</comment>
<organism evidence="7 8">
    <name type="scientific">Luteibacter jiangsuensis</name>
    <dbReference type="NCBI Taxonomy" id="637577"/>
    <lineage>
        <taxon>Bacteria</taxon>
        <taxon>Pseudomonadati</taxon>
        <taxon>Pseudomonadota</taxon>
        <taxon>Gammaproteobacteria</taxon>
        <taxon>Lysobacterales</taxon>
        <taxon>Rhodanobacteraceae</taxon>
        <taxon>Luteibacter</taxon>
    </lineage>
</organism>
<comment type="caution">
    <text evidence="7">The sequence shown here is derived from an EMBL/GenBank/DDBJ whole genome shotgun (WGS) entry which is preliminary data.</text>
</comment>
<dbReference type="SUPFAM" id="SSF49401">
    <property type="entry name" value="Bacterial adhesins"/>
    <property type="match status" value="1"/>
</dbReference>
<evidence type="ECO:0000256" key="4">
    <source>
        <dbReference type="ARBA" id="ARBA00023263"/>
    </source>
</evidence>
<evidence type="ECO:0000256" key="2">
    <source>
        <dbReference type="ARBA" id="ARBA00006671"/>
    </source>
</evidence>
<proteinExistence type="inferred from homology"/>
<keyword evidence="4" id="KW-0281">Fimbrium</keyword>
<dbReference type="EMBL" id="JAAQQR010000003">
    <property type="protein sequence ID" value="NID04702.1"/>
    <property type="molecule type" value="Genomic_DNA"/>
</dbReference>
<reference evidence="7 8" key="1">
    <citation type="journal article" date="2011" name="Curr. Microbiol.">
        <title>Luteibacter jiangsuensis sp. nov.: a methamidophos-degrading bacterium isolated from a methamidophos-manufacturing factory.</title>
        <authorList>
            <person name="Wang L."/>
            <person name="Wang G.L."/>
            <person name="Li S.P."/>
            <person name="Jiang J.D."/>
        </authorList>
    </citation>
    <scope>NUCLEOTIDE SEQUENCE [LARGE SCALE GENOMIC DNA]</scope>
    <source>
        <strain evidence="7 8">CGMCC 1.10133</strain>
    </source>
</reference>
<dbReference type="PANTHER" id="PTHR33420">
    <property type="entry name" value="FIMBRIAL SUBUNIT ELFA-RELATED"/>
    <property type="match status" value="1"/>
</dbReference>
<dbReference type="Pfam" id="PF00419">
    <property type="entry name" value="Fimbrial"/>
    <property type="match status" value="1"/>
</dbReference>
<protein>
    <submittedName>
        <fullName evidence="7">Fimbrial protein</fullName>
    </submittedName>
</protein>
<feature type="signal peptide" evidence="5">
    <location>
        <begin position="1"/>
        <end position="28"/>
    </location>
</feature>
<evidence type="ECO:0000313" key="8">
    <source>
        <dbReference type="Proteomes" id="UP001429601"/>
    </source>
</evidence>
<dbReference type="RefSeq" id="WP_167029403.1">
    <property type="nucleotide sequence ID" value="NZ_JAAQQR010000003.1"/>
</dbReference>
<evidence type="ECO:0000259" key="6">
    <source>
        <dbReference type="Pfam" id="PF00419"/>
    </source>
</evidence>
<accession>A0ABX0Q2U3</accession>
<dbReference type="InterPro" id="IPR000259">
    <property type="entry name" value="Adhesion_dom_fimbrial"/>
</dbReference>
<dbReference type="Gene3D" id="2.60.40.1090">
    <property type="entry name" value="Fimbrial-type adhesion domain"/>
    <property type="match status" value="1"/>
</dbReference>
<evidence type="ECO:0000256" key="3">
    <source>
        <dbReference type="ARBA" id="ARBA00022729"/>
    </source>
</evidence>
<gene>
    <name evidence="7" type="ORF">HBF26_07375</name>
</gene>
<feature type="chain" id="PRO_5046167806" evidence="5">
    <location>
        <begin position="29"/>
        <end position="345"/>
    </location>
</feature>
<name>A0ABX0Q2U3_9GAMM</name>
<sequence length="345" mass="35952">MRNTCITLRIFASLFLLACAFASSHATAATTCDAAPSSKGSDTGTSITSSRRSFGAREVITPNLVNLNWLRSGNGSTVVTGGFQSCSEGGEDTGTLQLAINGTPDGLTLIGNSPAITFDIGNPDYLVAIAIEASSQGRSGGWQWLNNQSLTFTAPRINAGGSMVFNTRAILVSSHALSPPVDFPSSADIGITISGTATYGGTTVPLSSGPLKMQPVTFVPVTCDWSPSDTDVSFGDINILGLETQPVTKPFNIAANGCNAESVKVSFSAVPNMEDPTLFETSDEHLGLYIQDDNGTIVAPGNTRTWPVNSSISHTFTATLKKTGTAPLTPTDSGTAQIKMLIDYP</sequence>
<evidence type="ECO:0000256" key="5">
    <source>
        <dbReference type="SAM" id="SignalP"/>
    </source>
</evidence>
<feature type="domain" description="Fimbrial-type adhesion" evidence="6">
    <location>
        <begin position="219"/>
        <end position="341"/>
    </location>
</feature>
<keyword evidence="3 5" id="KW-0732">Signal</keyword>
<dbReference type="Proteomes" id="UP001429601">
    <property type="component" value="Unassembled WGS sequence"/>
</dbReference>
<keyword evidence="8" id="KW-1185">Reference proteome</keyword>
<dbReference type="InterPro" id="IPR036937">
    <property type="entry name" value="Adhesion_dom_fimbrial_sf"/>
</dbReference>
<dbReference type="InterPro" id="IPR008966">
    <property type="entry name" value="Adhesion_dom_sf"/>
</dbReference>
<dbReference type="InterPro" id="IPR050263">
    <property type="entry name" value="Bact_Fimbrial_Adh_Pro"/>
</dbReference>
<dbReference type="PANTHER" id="PTHR33420:SF3">
    <property type="entry name" value="FIMBRIAL SUBUNIT ELFA"/>
    <property type="match status" value="1"/>
</dbReference>
<comment type="similarity">
    <text evidence="2">Belongs to the fimbrial protein family.</text>
</comment>
<evidence type="ECO:0000313" key="7">
    <source>
        <dbReference type="EMBL" id="NID04702.1"/>
    </source>
</evidence>